<evidence type="ECO:0000256" key="4">
    <source>
        <dbReference type="ARBA" id="ARBA00022448"/>
    </source>
</evidence>
<dbReference type="AlphaFoldDB" id="A0A9D1FHD8"/>
<dbReference type="Pfam" id="PF01312">
    <property type="entry name" value="Bac_export_2"/>
    <property type="match status" value="1"/>
</dbReference>
<evidence type="ECO:0000256" key="13">
    <source>
        <dbReference type="SAM" id="MobiDB-lite"/>
    </source>
</evidence>
<dbReference type="NCBIfam" id="TIGR00328">
    <property type="entry name" value="flhB"/>
    <property type="match status" value="1"/>
</dbReference>
<keyword evidence="14" id="KW-0966">Cell projection</keyword>
<comment type="similarity">
    <text evidence="2 12">Belongs to the type III secretion exporter family.</text>
</comment>
<feature type="transmembrane region" description="Helical" evidence="12">
    <location>
        <begin position="149"/>
        <end position="167"/>
    </location>
</feature>
<evidence type="ECO:0000256" key="10">
    <source>
        <dbReference type="ARBA" id="ARBA00023136"/>
    </source>
</evidence>
<evidence type="ECO:0000256" key="2">
    <source>
        <dbReference type="ARBA" id="ARBA00010690"/>
    </source>
</evidence>
<comment type="caution">
    <text evidence="14">The sequence shown here is derived from an EMBL/GenBank/DDBJ whole genome shotgun (WGS) entry which is preliminary data.</text>
</comment>
<proteinExistence type="inferred from homology"/>
<dbReference type="SUPFAM" id="SSF160544">
    <property type="entry name" value="EscU C-terminal domain-like"/>
    <property type="match status" value="1"/>
</dbReference>
<name>A0A9D1FHD8_9BACT</name>
<accession>A0A9D1FHD8</accession>
<evidence type="ECO:0000256" key="9">
    <source>
        <dbReference type="ARBA" id="ARBA00022989"/>
    </source>
</evidence>
<keyword evidence="8 12" id="KW-0653">Protein transport</keyword>
<feature type="transmembrane region" description="Helical" evidence="12">
    <location>
        <begin position="30"/>
        <end position="51"/>
    </location>
</feature>
<feature type="transmembrane region" description="Helical" evidence="12">
    <location>
        <begin position="187"/>
        <end position="210"/>
    </location>
</feature>
<keyword evidence="11 12" id="KW-1006">Bacterial flagellum protein export</keyword>
<dbReference type="Gene3D" id="3.40.1690.10">
    <property type="entry name" value="secretion proteins EscU"/>
    <property type="match status" value="1"/>
</dbReference>
<gene>
    <name evidence="12 14" type="primary">flhB</name>
    <name evidence="14" type="ORF">IAA86_01755</name>
</gene>
<comment type="subcellular location">
    <subcellularLocation>
        <location evidence="1">Cell membrane</location>
        <topology evidence="1">Multi-pass membrane protein</topology>
    </subcellularLocation>
</comment>
<keyword evidence="6 12" id="KW-0812">Transmembrane</keyword>
<keyword evidence="5 12" id="KW-1003">Cell membrane</keyword>
<feature type="region of interest" description="Disordered" evidence="13">
    <location>
        <begin position="1"/>
        <end position="23"/>
    </location>
</feature>
<keyword evidence="10 12" id="KW-0472">Membrane</keyword>
<keyword evidence="14" id="KW-0282">Flagellum</keyword>
<dbReference type="EMBL" id="DVJQ01000016">
    <property type="protein sequence ID" value="HIS73729.1"/>
    <property type="molecule type" value="Genomic_DNA"/>
</dbReference>
<protein>
    <recommendedName>
        <fullName evidence="3 12">Flagellar biosynthetic protein FlhB</fullName>
    </recommendedName>
</protein>
<evidence type="ECO:0000256" key="7">
    <source>
        <dbReference type="ARBA" id="ARBA00022795"/>
    </source>
</evidence>
<evidence type="ECO:0000313" key="14">
    <source>
        <dbReference type="EMBL" id="HIS73729.1"/>
    </source>
</evidence>
<dbReference type="InterPro" id="IPR006136">
    <property type="entry name" value="FlhB"/>
</dbReference>
<evidence type="ECO:0000256" key="8">
    <source>
        <dbReference type="ARBA" id="ARBA00022927"/>
    </source>
</evidence>
<keyword evidence="14" id="KW-0969">Cilium</keyword>
<keyword evidence="4 12" id="KW-0813">Transport</keyword>
<sequence>MANEERTESATPKRREKERDKGNIAKSQDFTSSLMLTLGVGLLYMLSSSILEKIQSLLYQTFTHLDPQSINESNPMGIFVPYAITTGQILAPFLFFLCIGAVLILRLQTGALFAKEALKPNLERLMPANMIKMLLKKFNFFEPKTMMELVKSLAKLTVVGLVGFNVINKRKGELFATIGMDVNTSFAVVGSVITELIVSICIILVIIGIIDKKFQDYQYEKSIKMTKQEVKDEWKNLEGDPKIKSKVRAFQMQIMQQKMMSSVKQADVVVVNPTHYAVAIKYDPQNTPVPQVLAKGVDFLAFKIREIAKNNNIPIVENRPLAQSLYKLVPIGCIIPQELYVAVAEVLRFVYSAKGK</sequence>
<evidence type="ECO:0000256" key="11">
    <source>
        <dbReference type="ARBA" id="ARBA00023225"/>
    </source>
</evidence>
<dbReference type="InterPro" id="IPR029025">
    <property type="entry name" value="T3SS_substrate_exporter_C"/>
</dbReference>
<evidence type="ECO:0000256" key="5">
    <source>
        <dbReference type="ARBA" id="ARBA00022475"/>
    </source>
</evidence>
<dbReference type="PRINTS" id="PR00950">
    <property type="entry name" value="TYPE3IMSPROT"/>
</dbReference>
<keyword evidence="9 12" id="KW-1133">Transmembrane helix</keyword>
<evidence type="ECO:0000256" key="3">
    <source>
        <dbReference type="ARBA" id="ARBA00021622"/>
    </source>
</evidence>
<dbReference type="InterPro" id="IPR006135">
    <property type="entry name" value="T3SS_substrate_exporter"/>
</dbReference>
<feature type="transmembrane region" description="Helical" evidence="12">
    <location>
        <begin position="79"/>
        <end position="105"/>
    </location>
</feature>
<dbReference type="GO" id="GO:0044780">
    <property type="term" value="P:bacterial-type flagellum assembly"/>
    <property type="evidence" value="ECO:0007669"/>
    <property type="project" value="InterPro"/>
</dbReference>
<keyword evidence="7 12" id="KW-1005">Bacterial flagellum biogenesis</keyword>
<evidence type="ECO:0000256" key="1">
    <source>
        <dbReference type="ARBA" id="ARBA00004651"/>
    </source>
</evidence>
<evidence type="ECO:0000256" key="12">
    <source>
        <dbReference type="RuleBase" id="RU364091"/>
    </source>
</evidence>
<dbReference type="GO" id="GO:0009306">
    <property type="term" value="P:protein secretion"/>
    <property type="evidence" value="ECO:0007669"/>
    <property type="project" value="InterPro"/>
</dbReference>
<reference evidence="14" key="1">
    <citation type="submission" date="2020-10" db="EMBL/GenBank/DDBJ databases">
        <authorList>
            <person name="Gilroy R."/>
        </authorList>
    </citation>
    <scope>NUCLEOTIDE SEQUENCE</scope>
    <source>
        <strain evidence="14">CHK152-2871</strain>
    </source>
</reference>
<dbReference type="GO" id="GO:0005886">
    <property type="term" value="C:plasma membrane"/>
    <property type="evidence" value="ECO:0007669"/>
    <property type="project" value="UniProtKB-SubCell"/>
</dbReference>
<dbReference type="Proteomes" id="UP000886865">
    <property type="component" value="Unassembled WGS sequence"/>
</dbReference>
<reference evidence="14" key="2">
    <citation type="journal article" date="2021" name="PeerJ">
        <title>Extensive microbial diversity within the chicken gut microbiome revealed by metagenomics and culture.</title>
        <authorList>
            <person name="Gilroy R."/>
            <person name="Ravi A."/>
            <person name="Getino M."/>
            <person name="Pursley I."/>
            <person name="Horton D.L."/>
            <person name="Alikhan N.F."/>
            <person name="Baker D."/>
            <person name="Gharbi K."/>
            <person name="Hall N."/>
            <person name="Watson M."/>
            <person name="Adriaenssens E.M."/>
            <person name="Foster-Nyarko E."/>
            <person name="Jarju S."/>
            <person name="Secka A."/>
            <person name="Antonio M."/>
            <person name="Oren A."/>
            <person name="Chaudhuri R.R."/>
            <person name="La Ragione R."/>
            <person name="Hildebrand F."/>
            <person name="Pallen M.J."/>
        </authorList>
    </citation>
    <scope>NUCLEOTIDE SEQUENCE</scope>
    <source>
        <strain evidence="14">CHK152-2871</strain>
    </source>
</reference>
<evidence type="ECO:0000256" key="6">
    <source>
        <dbReference type="ARBA" id="ARBA00022692"/>
    </source>
</evidence>
<evidence type="ECO:0000313" key="15">
    <source>
        <dbReference type="Proteomes" id="UP000886865"/>
    </source>
</evidence>
<dbReference type="PANTHER" id="PTHR30531">
    <property type="entry name" value="FLAGELLAR BIOSYNTHETIC PROTEIN FLHB"/>
    <property type="match status" value="1"/>
</dbReference>
<dbReference type="PANTHER" id="PTHR30531:SF12">
    <property type="entry name" value="FLAGELLAR BIOSYNTHETIC PROTEIN FLHB"/>
    <property type="match status" value="1"/>
</dbReference>
<organism evidence="14 15">
    <name type="scientific">Candidatus Galligastranaerophilus intestinavium</name>
    <dbReference type="NCBI Taxonomy" id="2840836"/>
    <lineage>
        <taxon>Bacteria</taxon>
        <taxon>Candidatus Galligastranaerophilus</taxon>
    </lineage>
</organism>
<comment type="function">
    <text evidence="12">Required for formation of the rod structure in the basal body of the flagellar apparatus. Together with FliI and FliH, may constitute the export apparatus of flagellin.</text>
</comment>